<reference evidence="5 6" key="1">
    <citation type="submission" date="2024-09" db="EMBL/GenBank/DDBJ databases">
        <authorList>
            <person name="Sun Q."/>
            <person name="Mori K."/>
        </authorList>
    </citation>
    <scope>NUCLEOTIDE SEQUENCE [LARGE SCALE GENOMIC DNA]</scope>
    <source>
        <strain evidence="5 6">JCM 13852</strain>
    </source>
</reference>
<dbReference type="Pfam" id="PF01494">
    <property type="entry name" value="FAD_binding_3"/>
    <property type="match status" value="1"/>
</dbReference>
<evidence type="ECO:0000313" key="5">
    <source>
        <dbReference type="EMBL" id="MFB9688817.1"/>
    </source>
</evidence>
<dbReference type="Gene3D" id="3.50.50.60">
    <property type="entry name" value="FAD/NAD(P)-binding domain"/>
    <property type="match status" value="1"/>
</dbReference>
<gene>
    <name evidence="5" type="ORF">ACFFTO_31970</name>
</gene>
<keyword evidence="3" id="KW-0274">FAD</keyword>
<evidence type="ECO:0000313" key="6">
    <source>
        <dbReference type="Proteomes" id="UP001589535"/>
    </source>
</evidence>
<dbReference type="PRINTS" id="PR00420">
    <property type="entry name" value="RNGMNOXGNASE"/>
</dbReference>
<sequence>MDTDVLVVGAGPTGLTLANELRLAGVPAVLVDKLPRRSTLSKAGGVQSRTQEAFDQRGLLAPLLANGNFPDGTAHFAGLTLPLTRGRHRHPWRSIPQVVIEGFLEEYLAAQGIRVRRDHALTGLTQDGNGVTATFADGGVLRSRYLVAADGGRSTVRSLLAAEFPGRPGTVTTVAADVRLGGDVPAMTHARSEDGHWAAVFPLGTDPAGRPLRRLSLGGPGRSLPREVPVTEGEVREGLRAVFGSRVELLELRYARRITNAARQAARYRHGRVFLAGDAAHVHLPIGAQGMNTGIQDALNLGWKLGAAVHGWAPAHLLDTYHTERHPVAAAVLRNVQAQSLLMDQESTGHPDLAAVKDLFADLVQLRAVQDHLDDMLSGMGIRYPVPGAEGQPLVGLPAPDLQLGPIRSHELLRRGRGVLIDPAGRFAEVAARWPDRVDRAGQGADAEPMLIRPDGYVCWAGHPDDLEPALGHWFGAPR</sequence>
<evidence type="ECO:0000256" key="2">
    <source>
        <dbReference type="ARBA" id="ARBA00022630"/>
    </source>
</evidence>
<protein>
    <submittedName>
        <fullName evidence="5">FAD-dependent monooxygenase</fullName>
    </submittedName>
</protein>
<dbReference type="GO" id="GO:0004497">
    <property type="term" value="F:monooxygenase activity"/>
    <property type="evidence" value="ECO:0007669"/>
    <property type="project" value="UniProtKB-KW"/>
</dbReference>
<dbReference type="PANTHER" id="PTHR43004:SF19">
    <property type="entry name" value="BINDING MONOOXYGENASE, PUTATIVE (JCVI)-RELATED"/>
    <property type="match status" value="1"/>
</dbReference>
<dbReference type="InterPro" id="IPR002938">
    <property type="entry name" value="FAD-bd"/>
</dbReference>
<evidence type="ECO:0000256" key="3">
    <source>
        <dbReference type="ARBA" id="ARBA00022827"/>
    </source>
</evidence>
<dbReference type="Proteomes" id="UP001589535">
    <property type="component" value="Unassembled WGS sequence"/>
</dbReference>
<name>A0ABV5UC20_9PSEU</name>
<keyword evidence="5" id="KW-0560">Oxidoreductase</keyword>
<comment type="cofactor">
    <cofactor evidence="1">
        <name>FAD</name>
        <dbReference type="ChEBI" id="CHEBI:57692"/>
    </cofactor>
</comment>
<dbReference type="SUPFAM" id="SSF51905">
    <property type="entry name" value="FAD/NAD(P)-binding domain"/>
    <property type="match status" value="1"/>
</dbReference>
<dbReference type="Gene3D" id="3.40.30.120">
    <property type="match status" value="1"/>
</dbReference>
<dbReference type="EMBL" id="JBHMBK010000030">
    <property type="protein sequence ID" value="MFB9688817.1"/>
    <property type="molecule type" value="Genomic_DNA"/>
</dbReference>
<keyword evidence="2" id="KW-0285">Flavoprotein</keyword>
<keyword evidence="5" id="KW-0503">Monooxygenase</keyword>
<dbReference type="PANTHER" id="PTHR43004">
    <property type="entry name" value="TRK SYSTEM POTASSIUM UPTAKE PROTEIN"/>
    <property type="match status" value="1"/>
</dbReference>
<comment type="caution">
    <text evidence="5">The sequence shown here is derived from an EMBL/GenBank/DDBJ whole genome shotgun (WGS) entry which is preliminary data.</text>
</comment>
<feature type="domain" description="FAD-binding" evidence="4">
    <location>
        <begin position="2"/>
        <end position="335"/>
    </location>
</feature>
<keyword evidence="6" id="KW-1185">Reference proteome</keyword>
<dbReference type="Pfam" id="PF21274">
    <property type="entry name" value="Rng_hyd_C"/>
    <property type="match status" value="1"/>
</dbReference>
<evidence type="ECO:0000259" key="4">
    <source>
        <dbReference type="Pfam" id="PF01494"/>
    </source>
</evidence>
<dbReference type="InterPro" id="IPR036188">
    <property type="entry name" value="FAD/NAD-bd_sf"/>
</dbReference>
<dbReference type="Gene3D" id="3.30.70.2450">
    <property type="match status" value="1"/>
</dbReference>
<proteinExistence type="predicted"/>
<accession>A0ABV5UC20</accession>
<dbReference type="RefSeq" id="WP_378201518.1">
    <property type="nucleotide sequence ID" value="NZ_JBHMBK010000030.1"/>
</dbReference>
<organism evidence="5 6">
    <name type="scientific">Amycolatopsis plumensis</name>
    <dbReference type="NCBI Taxonomy" id="236508"/>
    <lineage>
        <taxon>Bacteria</taxon>
        <taxon>Bacillati</taxon>
        <taxon>Actinomycetota</taxon>
        <taxon>Actinomycetes</taxon>
        <taxon>Pseudonocardiales</taxon>
        <taxon>Pseudonocardiaceae</taxon>
        <taxon>Amycolatopsis</taxon>
    </lineage>
</organism>
<evidence type="ECO:0000256" key="1">
    <source>
        <dbReference type="ARBA" id="ARBA00001974"/>
    </source>
</evidence>
<dbReference type="InterPro" id="IPR050641">
    <property type="entry name" value="RIFMO-like"/>
</dbReference>